<dbReference type="InterPro" id="IPR014716">
    <property type="entry name" value="Fibrinogen_a/b/g_C_1"/>
</dbReference>
<dbReference type="Proteomes" id="UP000821853">
    <property type="component" value="Chromosome 8"/>
</dbReference>
<evidence type="ECO:0000313" key="2">
    <source>
        <dbReference type="EMBL" id="KAH9380158.1"/>
    </source>
</evidence>
<keyword evidence="3" id="KW-1185">Reference proteome</keyword>
<dbReference type="VEuPathDB" id="VectorBase:HLOH_045353"/>
<dbReference type="Gene3D" id="3.90.215.10">
    <property type="entry name" value="Gamma Fibrinogen, chain A, domain 1"/>
    <property type="match status" value="1"/>
</dbReference>
<dbReference type="AlphaFoldDB" id="A0A9J6GNW4"/>
<gene>
    <name evidence="2" type="ORF">HPB48_002388</name>
</gene>
<feature type="domain" description="Fibrinogen C-terminal" evidence="1">
    <location>
        <begin position="9"/>
        <end position="75"/>
    </location>
</feature>
<organism evidence="2 3">
    <name type="scientific">Haemaphysalis longicornis</name>
    <name type="common">Bush tick</name>
    <dbReference type="NCBI Taxonomy" id="44386"/>
    <lineage>
        <taxon>Eukaryota</taxon>
        <taxon>Metazoa</taxon>
        <taxon>Ecdysozoa</taxon>
        <taxon>Arthropoda</taxon>
        <taxon>Chelicerata</taxon>
        <taxon>Arachnida</taxon>
        <taxon>Acari</taxon>
        <taxon>Parasitiformes</taxon>
        <taxon>Ixodida</taxon>
        <taxon>Ixodoidea</taxon>
        <taxon>Ixodidae</taxon>
        <taxon>Haemaphysalinae</taxon>
        <taxon>Haemaphysalis</taxon>
    </lineage>
</organism>
<reference evidence="2 3" key="1">
    <citation type="journal article" date="2020" name="Cell">
        <title>Large-Scale Comparative Analyses of Tick Genomes Elucidate Their Genetic Diversity and Vector Capacities.</title>
        <authorList>
            <consortium name="Tick Genome and Microbiome Consortium (TIGMIC)"/>
            <person name="Jia N."/>
            <person name="Wang J."/>
            <person name="Shi W."/>
            <person name="Du L."/>
            <person name="Sun Y."/>
            <person name="Zhan W."/>
            <person name="Jiang J.F."/>
            <person name="Wang Q."/>
            <person name="Zhang B."/>
            <person name="Ji P."/>
            <person name="Bell-Sakyi L."/>
            <person name="Cui X.M."/>
            <person name="Yuan T.T."/>
            <person name="Jiang B.G."/>
            <person name="Yang W.F."/>
            <person name="Lam T.T."/>
            <person name="Chang Q.C."/>
            <person name="Ding S.J."/>
            <person name="Wang X.J."/>
            <person name="Zhu J.G."/>
            <person name="Ruan X.D."/>
            <person name="Zhao L."/>
            <person name="Wei J.T."/>
            <person name="Ye R.Z."/>
            <person name="Que T.C."/>
            <person name="Du C.H."/>
            <person name="Zhou Y.H."/>
            <person name="Cheng J.X."/>
            <person name="Dai P.F."/>
            <person name="Guo W.B."/>
            <person name="Han X.H."/>
            <person name="Huang E.J."/>
            <person name="Li L.F."/>
            <person name="Wei W."/>
            <person name="Gao Y.C."/>
            <person name="Liu J.Z."/>
            <person name="Shao H.Z."/>
            <person name="Wang X."/>
            <person name="Wang C.C."/>
            <person name="Yang T.C."/>
            <person name="Huo Q.B."/>
            <person name="Li W."/>
            <person name="Chen H.Y."/>
            <person name="Chen S.E."/>
            <person name="Zhou L.G."/>
            <person name="Ni X.B."/>
            <person name="Tian J.H."/>
            <person name="Sheng Y."/>
            <person name="Liu T."/>
            <person name="Pan Y.S."/>
            <person name="Xia L.Y."/>
            <person name="Li J."/>
            <person name="Zhao F."/>
            <person name="Cao W.C."/>
        </authorList>
    </citation>
    <scope>NUCLEOTIDE SEQUENCE [LARGE SCALE GENOMIC DNA]</scope>
    <source>
        <strain evidence="2">HaeL-2018</strain>
    </source>
</reference>
<protein>
    <recommendedName>
        <fullName evidence="1">Fibrinogen C-terminal domain-containing protein</fullName>
    </recommendedName>
</protein>
<dbReference type="PROSITE" id="PS51406">
    <property type="entry name" value="FIBRINOGEN_C_2"/>
    <property type="match status" value="1"/>
</dbReference>
<comment type="caution">
    <text evidence="2">The sequence shown here is derived from an EMBL/GenBank/DDBJ whole genome shotgun (WGS) entry which is preliminary data.</text>
</comment>
<accession>A0A9J6GNW4</accession>
<dbReference type="InterPro" id="IPR036056">
    <property type="entry name" value="Fibrinogen-like_C"/>
</dbReference>
<proteinExistence type="predicted"/>
<name>A0A9J6GNW4_HAELO</name>
<dbReference type="Pfam" id="PF00147">
    <property type="entry name" value="Fibrinogen_C"/>
    <property type="match status" value="1"/>
</dbReference>
<dbReference type="SUPFAM" id="SSF56496">
    <property type="entry name" value="Fibrinogen C-terminal domain-like"/>
    <property type="match status" value="1"/>
</dbReference>
<dbReference type="EMBL" id="JABSTR010000010">
    <property type="protein sequence ID" value="KAH9380158.1"/>
    <property type="molecule type" value="Genomic_DNA"/>
</dbReference>
<dbReference type="NCBIfam" id="NF040941">
    <property type="entry name" value="GGGWT_bact"/>
    <property type="match status" value="1"/>
</dbReference>
<evidence type="ECO:0000313" key="3">
    <source>
        <dbReference type="Proteomes" id="UP000821853"/>
    </source>
</evidence>
<dbReference type="InterPro" id="IPR002181">
    <property type="entry name" value="Fibrinogen_a/b/g_C_dom"/>
</dbReference>
<evidence type="ECO:0000259" key="1">
    <source>
        <dbReference type="PROSITE" id="PS51406"/>
    </source>
</evidence>
<dbReference type="OrthoDB" id="10072423at2759"/>
<sequence length="75" mass="8396">MDSSFSEFSSDALQPRHCGHLRQAGQRSSGVYTIYHKAANKSGELVYCDMEMDGGGWTVRPHSVGHRHDQLSQFI</sequence>